<evidence type="ECO:0000256" key="3">
    <source>
        <dbReference type="ARBA" id="ARBA00023163"/>
    </source>
</evidence>
<evidence type="ECO:0000256" key="4">
    <source>
        <dbReference type="PROSITE-ProRule" id="PRU00335"/>
    </source>
</evidence>
<evidence type="ECO:0000259" key="5">
    <source>
        <dbReference type="PROSITE" id="PS50977"/>
    </source>
</evidence>
<dbReference type="PANTHER" id="PTHR47506:SF10">
    <property type="entry name" value="TRANSCRIPTIONAL REGULATORY PROTEIN"/>
    <property type="match status" value="1"/>
</dbReference>
<dbReference type="EMBL" id="VOHS01000034">
    <property type="protein sequence ID" value="TWV96274.1"/>
    <property type="molecule type" value="Genomic_DNA"/>
</dbReference>
<dbReference type="PROSITE" id="PS50977">
    <property type="entry name" value="HTH_TETR_2"/>
    <property type="match status" value="1"/>
</dbReference>
<gene>
    <name evidence="6" type="ORF">FEF09_23160</name>
</gene>
<dbReference type="SUPFAM" id="SSF48498">
    <property type="entry name" value="Tetracyclin repressor-like, C-terminal domain"/>
    <property type="match status" value="1"/>
</dbReference>
<feature type="domain" description="HTH tetR-type" evidence="5">
    <location>
        <begin position="6"/>
        <end position="66"/>
    </location>
</feature>
<evidence type="ECO:0000256" key="2">
    <source>
        <dbReference type="ARBA" id="ARBA00023125"/>
    </source>
</evidence>
<keyword evidence="2 4" id="KW-0238">DNA-binding</keyword>
<dbReference type="Gene3D" id="1.10.10.60">
    <property type="entry name" value="Homeodomain-like"/>
    <property type="match status" value="1"/>
</dbReference>
<dbReference type="GO" id="GO:0003677">
    <property type="term" value="F:DNA binding"/>
    <property type="evidence" value="ECO:0007669"/>
    <property type="project" value="UniProtKB-UniRule"/>
</dbReference>
<feature type="DNA-binding region" description="H-T-H motif" evidence="4">
    <location>
        <begin position="29"/>
        <end position="48"/>
    </location>
</feature>
<dbReference type="InterPro" id="IPR036271">
    <property type="entry name" value="Tet_transcr_reg_TetR-rel_C_sf"/>
</dbReference>
<evidence type="ECO:0000313" key="7">
    <source>
        <dbReference type="Proteomes" id="UP000318815"/>
    </source>
</evidence>
<keyword evidence="7" id="KW-1185">Reference proteome</keyword>
<dbReference type="InterPro" id="IPR001647">
    <property type="entry name" value="HTH_TetR"/>
</dbReference>
<organism evidence="6 7">
    <name type="scientific">Chitinophaga pinensis</name>
    <dbReference type="NCBI Taxonomy" id="79329"/>
    <lineage>
        <taxon>Bacteria</taxon>
        <taxon>Pseudomonadati</taxon>
        <taxon>Bacteroidota</taxon>
        <taxon>Chitinophagia</taxon>
        <taxon>Chitinophagales</taxon>
        <taxon>Chitinophagaceae</taxon>
        <taxon>Chitinophaga</taxon>
    </lineage>
</organism>
<proteinExistence type="predicted"/>
<dbReference type="InterPro" id="IPR009057">
    <property type="entry name" value="Homeodomain-like_sf"/>
</dbReference>
<accession>A0A5C6LMV8</accession>
<dbReference type="SUPFAM" id="SSF46689">
    <property type="entry name" value="Homeodomain-like"/>
    <property type="match status" value="1"/>
</dbReference>
<reference evidence="6 7" key="1">
    <citation type="submission" date="2019-08" db="EMBL/GenBank/DDBJ databases">
        <title>Whole genome sequencing of chitin degrading bacteria Chitinophaga pinensis YS16.</title>
        <authorList>
            <person name="Singh R.P."/>
            <person name="Manchanda G."/>
            <person name="Maurya I.K."/>
            <person name="Joshi N.K."/>
            <person name="Srivastava A.K."/>
        </authorList>
    </citation>
    <scope>NUCLEOTIDE SEQUENCE [LARGE SCALE GENOMIC DNA]</scope>
    <source>
        <strain evidence="6 7">YS-16</strain>
    </source>
</reference>
<keyword evidence="3" id="KW-0804">Transcription</keyword>
<dbReference type="AlphaFoldDB" id="A0A5C6LMV8"/>
<dbReference type="Gene3D" id="1.10.357.10">
    <property type="entry name" value="Tetracycline Repressor, domain 2"/>
    <property type="match status" value="1"/>
</dbReference>
<dbReference type="PANTHER" id="PTHR47506">
    <property type="entry name" value="TRANSCRIPTIONAL REGULATORY PROTEIN"/>
    <property type="match status" value="1"/>
</dbReference>
<name>A0A5C6LMV8_9BACT</name>
<protein>
    <submittedName>
        <fullName evidence="6">TetR/AcrR family transcriptional regulator</fullName>
    </submittedName>
</protein>
<dbReference type="OrthoDB" id="9814200at2"/>
<evidence type="ECO:0000256" key="1">
    <source>
        <dbReference type="ARBA" id="ARBA00023015"/>
    </source>
</evidence>
<dbReference type="Proteomes" id="UP000318815">
    <property type="component" value="Unassembled WGS sequence"/>
</dbReference>
<keyword evidence="1" id="KW-0805">Transcription regulation</keyword>
<dbReference type="RefSeq" id="WP_146307312.1">
    <property type="nucleotide sequence ID" value="NZ_VOHS01000034.1"/>
</dbReference>
<comment type="caution">
    <text evidence="6">The sequence shown here is derived from an EMBL/GenBank/DDBJ whole genome shotgun (WGS) entry which is preliminary data.</text>
</comment>
<sequence length="195" mass="22308">MARDKDFIPEEKIAKALDVFWEKGYNATSMQDLVEAMQINRSSLYNSFGDKHNLFLECLRTYGYLAAKDYESVLTLKELSPLETMEKIIDVYVAGIVYDCKCCMGMKSSFELAGDDDEVRRVIKTASDRTIGIFTDLLRRAKEQGELSDDKDPVVLAHIIFNGFCGWKQSYLQFKDAHLVKKMAGYTKLHLKSPF</sequence>
<evidence type="ECO:0000313" key="6">
    <source>
        <dbReference type="EMBL" id="TWV96274.1"/>
    </source>
</evidence>
<dbReference type="Pfam" id="PF00440">
    <property type="entry name" value="TetR_N"/>
    <property type="match status" value="1"/>
</dbReference>